<evidence type="ECO:0000313" key="2">
    <source>
        <dbReference type="EMBL" id="KAG5298812.1"/>
    </source>
</evidence>
<dbReference type="Proteomes" id="UP000670092">
    <property type="component" value="Unassembled WGS sequence"/>
</dbReference>
<evidence type="ECO:0000256" key="1">
    <source>
        <dbReference type="SAM" id="Phobius"/>
    </source>
</evidence>
<reference evidence="2 3" key="1">
    <citation type="submission" date="2021-01" db="EMBL/GenBank/DDBJ databases">
        <title>Chromosome-level genome assembly of a human fungal pathogen reveals clustering of transcriptionally co-regulated genes.</title>
        <authorList>
            <person name="Voorhies M."/>
            <person name="Cohen S."/>
            <person name="Shea T.P."/>
            <person name="Petrus S."/>
            <person name="Munoz J.F."/>
            <person name="Poplawski S."/>
            <person name="Goldman W.E."/>
            <person name="Michael T."/>
            <person name="Cuomo C.A."/>
            <person name="Sil A."/>
            <person name="Beyhan S."/>
        </authorList>
    </citation>
    <scope>NUCLEOTIDE SEQUENCE [LARGE SCALE GENOMIC DNA]</scope>
    <source>
        <strain evidence="2 3">G184AR</strain>
    </source>
</reference>
<keyword evidence="1" id="KW-0472">Membrane</keyword>
<organism evidence="2 3">
    <name type="scientific">Ajellomyces capsulatus</name>
    <name type="common">Darling's disease fungus</name>
    <name type="synonym">Histoplasma capsulatum</name>
    <dbReference type="NCBI Taxonomy" id="5037"/>
    <lineage>
        <taxon>Eukaryota</taxon>
        <taxon>Fungi</taxon>
        <taxon>Dikarya</taxon>
        <taxon>Ascomycota</taxon>
        <taxon>Pezizomycotina</taxon>
        <taxon>Eurotiomycetes</taxon>
        <taxon>Eurotiomycetidae</taxon>
        <taxon>Onygenales</taxon>
        <taxon>Ajellomycetaceae</taxon>
        <taxon>Histoplasma</taxon>
    </lineage>
</organism>
<name>A0A8H7YZ54_AJECA</name>
<dbReference type="EMBL" id="JAEVHI010000002">
    <property type="protein sequence ID" value="KAG5298812.1"/>
    <property type="molecule type" value="Genomic_DNA"/>
</dbReference>
<proteinExistence type="predicted"/>
<keyword evidence="1" id="KW-1133">Transmembrane helix</keyword>
<evidence type="ECO:0000313" key="3">
    <source>
        <dbReference type="Proteomes" id="UP000670092"/>
    </source>
</evidence>
<protein>
    <submittedName>
        <fullName evidence="2">Uncharacterized protein</fullName>
    </submittedName>
</protein>
<comment type="caution">
    <text evidence="2">The sequence shown here is derived from an EMBL/GenBank/DDBJ whole genome shotgun (WGS) entry which is preliminary data.</text>
</comment>
<dbReference type="VEuPathDB" id="FungiDB:I7I52_08902"/>
<accession>A0A8H7YZ54</accession>
<feature type="transmembrane region" description="Helical" evidence="1">
    <location>
        <begin position="16"/>
        <end position="36"/>
    </location>
</feature>
<gene>
    <name evidence="2" type="ORF">I7I52_08902</name>
</gene>
<sequence>MPVVRSARTFLPLIQFIWSWLIFASSTWLPPFVCSLKHPNKKTSRLVRLTFNHHNSQILVGRYHVVTQVSPSSYVP</sequence>
<keyword evidence="1" id="KW-0812">Transmembrane</keyword>
<dbReference type="AlphaFoldDB" id="A0A8H7YZ54"/>